<dbReference type="Proteomes" id="UP001213681">
    <property type="component" value="Unassembled WGS sequence"/>
</dbReference>
<keyword evidence="2" id="KW-1185">Reference proteome</keyword>
<organism evidence="1 2">
    <name type="scientific">Penicillium daleae</name>
    <dbReference type="NCBI Taxonomy" id="63821"/>
    <lineage>
        <taxon>Eukaryota</taxon>
        <taxon>Fungi</taxon>
        <taxon>Dikarya</taxon>
        <taxon>Ascomycota</taxon>
        <taxon>Pezizomycotina</taxon>
        <taxon>Eurotiomycetes</taxon>
        <taxon>Eurotiomycetidae</taxon>
        <taxon>Eurotiales</taxon>
        <taxon>Aspergillaceae</taxon>
        <taxon>Penicillium</taxon>
    </lineage>
</organism>
<evidence type="ECO:0000313" key="1">
    <source>
        <dbReference type="EMBL" id="KAJ5464921.1"/>
    </source>
</evidence>
<dbReference type="AlphaFoldDB" id="A0AAD6G913"/>
<reference evidence="1" key="2">
    <citation type="journal article" date="2023" name="IMA Fungus">
        <title>Comparative genomic study of the Penicillium genus elucidates a diverse pangenome and 15 lateral gene transfer events.</title>
        <authorList>
            <person name="Petersen C."/>
            <person name="Sorensen T."/>
            <person name="Nielsen M.R."/>
            <person name="Sondergaard T.E."/>
            <person name="Sorensen J.L."/>
            <person name="Fitzpatrick D.A."/>
            <person name="Frisvad J.C."/>
            <person name="Nielsen K.L."/>
        </authorList>
    </citation>
    <scope>NUCLEOTIDE SEQUENCE</scope>
    <source>
        <strain evidence="1">IBT 16125</strain>
    </source>
</reference>
<name>A0AAD6G913_9EURO</name>
<evidence type="ECO:0000313" key="2">
    <source>
        <dbReference type="Proteomes" id="UP001213681"/>
    </source>
</evidence>
<reference evidence="1" key="1">
    <citation type="submission" date="2022-12" db="EMBL/GenBank/DDBJ databases">
        <authorList>
            <person name="Petersen C."/>
        </authorList>
    </citation>
    <scope>NUCLEOTIDE SEQUENCE</scope>
    <source>
        <strain evidence="1">IBT 16125</strain>
    </source>
</reference>
<dbReference type="RefSeq" id="XP_056771768.1">
    <property type="nucleotide sequence ID" value="XM_056904001.1"/>
</dbReference>
<sequence>MTPPTSDTPSYCTADFSLIPAGRPSMYRFLMNLREYLKIGSSTSSFAHEIAGVQQLVRESGLKSEMHPTGTLVGKYPTIVFRSALNSAMR</sequence>
<accession>A0AAD6G913</accession>
<dbReference type="GeneID" id="81594244"/>
<dbReference type="InterPro" id="IPR029756">
    <property type="entry name" value="MTH1187/YkoF-like"/>
</dbReference>
<protein>
    <submittedName>
        <fullName evidence="1">Cell wall biogenesis protein</fullName>
    </submittedName>
</protein>
<comment type="caution">
    <text evidence="1">The sequence shown here is derived from an EMBL/GenBank/DDBJ whole genome shotgun (WGS) entry which is preliminary data.</text>
</comment>
<gene>
    <name evidence="1" type="ORF">N7458_000607</name>
</gene>
<dbReference type="EMBL" id="JAPVEA010000001">
    <property type="protein sequence ID" value="KAJ5464921.1"/>
    <property type="molecule type" value="Genomic_DNA"/>
</dbReference>
<dbReference type="Gene3D" id="3.30.70.930">
    <property type="match status" value="1"/>
</dbReference>
<proteinExistence type="predicted"/>
<dbReference type="SUPFAM" id="SSF89957">
    <property type="entry name" value="MTH1187/YkoF-like"/>
    <property type="match status" value="1"/>
</dbReference>